<keyword evidence="2" id="KW-1185">Reference proteome</keyword>
<accession>A0A1E3H4B1</accession>
<dbReference type="EMBL" id="MCRJ01000027">
    <property type="protein sequence ID" value="ODN71187.1"/>
    <property type="molecule type" value="Genomic_DNA"/>
</dbReference>
<dbReference type="RefSeq" id="WP_069306376.1">
    <property type="nucleotide sequence ID" value="NZ_MCRJ01000027.1"/>
</dbReference>
<evidence type="ECO:0008006" key="3">
    <source>
        <dbReference type="Google" id="ProtNLM"/>
    </source>
</evidence>
<dbReference type="Proteomes" id="UP000094622">
    <property type="component" value="Unassembled WGS sequence"/>
</dbReference>
<evidence type="ECO:0000313" key="1">
    <source>
        <dbReference type="EMBL" id="ODN71187.1"/>
    </source>
</evidence>
<reference evidence="1 2" key="1">
    <citation type="submission" date="2016-07" db="EMBL/GenBank/DDBJ databases">
        <title>Draft Genome Sequence of Methylobrevis pamukkalensis PK2.</title>
        <authorList>
            <person name="Vasilenko O.V."/>
            <person name="Doronina N.V."/>
            <person name="Shmareva M.N."/>
            <person name="Tarlachkov S.V."/>
            <person name="Mustakhimov I."/>
            <person name="Trotsenko Y.A."/>
        </authorList>
    </citation>
    <scope>NUCLEOTIDE SEQUENCE [LARGE SCALE GENOMIC DNA]</scope>
    <source>
        <strain evidence="1 2">PK2</strain>
    </source>
</reference>
<comment type="caution">
    <text evidence="1">The sequence shown here is derived from an EMBL/GenBank/DDBJ whole genome shotgun (WGS) entry which is preliminary data.</text>
</comment>
<dbReference type="AlphaFoldDB" id="A0A1E3H4B1"/>
<organism evidence="1 2">
    <name type="scientific">Methylobrevis pamukkalensis</name>
    <dbReference type="NCBI Taxonomy" id="1439726"/>
    <lineage>
        <taxon>Bacteria</taxon>
        <taxon>Pseudomonadati</taxon>
        <taxon>Pseudomonadota</taxon>
        <taxon>Alphaproteobacteria</taxon>
        <taxon>Hyphomicrobiales</taxon>
        <taxon>Pleomorphomonadaceae</taxon>
        <taxon>Methylobrevis</taxon>
    </lineage>
</organism>
<dbReference type="InterPro" id="IPR021874">
    <property type="entry name" value="Phage_Mu_Gp27"/>
</dbReference>
<dbReference type="Pfam" id="PF11985">
    <property type="entry name" value="Phage_Mu_Gp27"/>
    <property type="match status" value="1"/>
</dbReference>
<sequence length="182" mass="19906">MARPTKIDRLPAEIREAIGTLRRDGHTIDEILGHLRTLGVAPEEVSRTGLGEHLKRFDKMRARLADSRAAAEAIMDRIDKDGGDDKLTRVNISFLHSSIMGLFEAEDGEKVTFAPDEARDLSSAIKNLVSASKLDIDRIEKIEARATAKAKKEAAATAASVLRKAGVSQETMDEINRMLGVT</sequence>
<protein>
    <recommendedName>
        <fullName evidence="3">Mu-like prophage FluMu protein gp27</fullName>
    </recommendedName>
</protein>
<evidence type="ECO:0000313" key="2">
    <source>
        <dbReference type="Proteomes" id="UP000094622"/>
    </source>
</evidence>
<dbReference type="OrthoDB" id="7594814at2"/>
<gene>
    <name evidence="1" type="ORF">A6302_01476</name>
</gene>
<name>A0A1E3H4B1_9HYPH</name>
<proteinExistence type="predicted"/>